<dbReference type="HOGENOM" id="CLU_015091_2_1_1"/>
<keyword evidence="2" id="KW-0472">Membrane</keyword>
<name>M2RCI7_CERS8</name>
<gene>
    <name evidence="3" type="ORF">CERSUDRAFT_85238</name>
</gene>
<feature type="transmembrane region" description="Helical" evidence="2">
    <location>
        <begin position="545"/>
        <end position="563"/>
    </location>
</feature>
<dbReference type="EMBL" id="KB445799">
    <property type="protein sequence ID" value="EMD36122.1"/>
    <property type="molecule type" value="Genomic_DNA"/>
</dbReference>
<dbReference type="OrthoDB" id="2657661at2759"/>
<evidence type="ECO:0000256" key="2">
    <source>
        <dbReference type="SAM" id="Phobius"/>
    </source>
</evidence>
<keyword evidence="2" id="KW-1133">Transmembrane helix</keyword>
<feature type="transmembrane region" description="Helical" evidence="2">
    <location>
        <begin position="519"/>
        <end position="536"/>
    </location>
</feature>
<feature type="region of interest" description="Disordered" evidence="1">
    <location>
        <begin position="29"/>
        <end position="59"/>
    </location>
</feature>
<evidence type="ECO:0008006" key="5">
    <source>
        <dbReference type="Google" id="ProtNLM"/>
    </source>
</evidence>
<organism evidence="3 4">
    <name type="scientific">Ceriporiopsis subvermispora (strain B)</name>
    <name type="common">White-rot fungus</name>
    <name type="synonym">Gelatoporia subvermispora</name>
    <dbReference type="NCBI Taxonomy" id="914234"/>
    <lineage>
        <taxon>Eukaryota</taxon>
        <taxon>Fungi</taxon>
        <taxon>Dikarya</taxon>
        <taxon>Basidiomycota</taxon>
        <taxon>Agaricomycotina</taxon>
        <taxon>Agaricomycetes</taxon>
        <taxon>Polyporales</taxon>
        <taxon>Gelatoporiaceae</taxon>
        <taxon>Gelatoporia</taxon>
    </lineage>
</organism>
<proteinExistence type="predicted"/>
<sequence length="572" mass="63954">MASPLRSDTAPDDPAALLVPHLIIDLSGPDGGPVIVSRTTPQSSAGMHARPSGPETNSLYRSSTHFVVASRRSSSQSSGGGTIICPDVSPMPVPRFPTEPFMASSVTDSRYHREPRRDIEPAEIYIPPLTMQIVEEPLPEGWTSCTHPEGVMYLLYKDESMHMFTHGDIRGSRYLNDLVQRGLELYDILRKKSVPGAPDTELFLECRTTGAYRYYFINHKTRSIFWLEQVKGCRVYGDVPGVQRLTDIKFALETQYWAHCESFPHERVVPAKLLRELKGTILHSAVDCLTTGSSTSPFTNRELTKMLKLIDAVQLNSGKSDTDSAFMLARFMKYFVDAKFFNFHGQADARLKSHQAIFRTEAPRRSRAMRLLSWLLFRAPETHAREFQKVWVDCVINDATWKKFMKKLVSEWQELTIYATVLLNANVAFLAVPGVINNAGMTMASTGSSGYAQTAAQIASYVSIVLSIGAIILGLLLVRQNRTQEHEDVDSAVSFLSRVTHLMFGLESLAYIFGLPYALLMWSVVYFVLAVACLVFQQTTTVTRILVGIAFGIITVMIAWSLVTTLDSREVR</sequence>
<reference evidence="3 4" key="1">
    <citation type="journal article" date="2012" name="Proc. Natl. Acad. Sci. U.S.A.">
        <title>Comparative genomics of Ceriporiopsis subvermispora and Phanerochaete chrysosporium provide insight into selective ligninolysis.</title>
        <authorList>
            <person name="Fernandez-Fueyo E."/>
            <person name="Ruiz-Duenas F.J."/>
            <person name="Ferreira P."/>
            <person name="Floudas D."/>
            <person name="Hibbett D.S."/>
            <person name="Canessa P."/>
            <person name="Larrondo L.F."/>
            <person name="James T.Y."/>
            <person name="Seelenfreund D."/>
            <person name="Lobos S."/>
            <person name="Polanco R."/>
            <person name="Tello M."/>
            <person name="Honda Y."/>
            <person name="Watanabe T."/>
            <person name="Watanabe T."/>
            <person name="Ryu J.S."/>
            <person name="Kubicek C.P."/>
            <person name="Schmoll M."/>
            <person name="Gaskell J."/>
            <person name="Hammel K.E."/>
            <person name="St John F.J."/>
            <person name="Vanden Wymelenberg A."/>
            <person name="Sabat G."/>
            <person name="Splinter BonDurant S."/>
            <person name="Syed K."/>
            <person name="Yadav J.S."/>
            <person name="Doddapaneni H."/>
            <person name="Subramanian V."/>
            <person name="Lavin J.L."/>
            <person name="Oguiza J.A."/>
            <person name="Perez G."/>
            <person name="Pisabarro A.G."/>
            <person name="Ramirez L."/>
            <person name="Santoyo F."/>
            <person name="Master E."/>
            <person name="Coutinho P.M."/>
            <person name="Henrissat B."/>
            <person name="Lombard V."/>
            <person name="Magnuson J.K."/>
            <person name="Kuees U."/>
            <person name="Hori C."/>
            <person name="Igarashi K."/>
            <person name="Samejima M."/>
            <person name="Held B.W."/>
            <person name="Barry K.W."/>
            <person name="LaButti K.M."/>
            <person name="Lapidus A."/>
            <person name="Lindquist E.A."/>
            <person name="Lucas S.M."/>
            <person name="Riley R."/>
            <person name="Salamov A.A."/>
            <person name="Hoffmeister D."/>
            <person name="Schwenk D."/>
            <person name="Hadar Y."/>
            <person name="Yarden O."/>
            <person name="de Vries R.P."/>
            <person name="Wiebenga A."/>
            <person name="Stenlid J."/>
            <person name="Eastwood D."/>
            <person name="Grigoriev I.V."/>
            <person name="Berka R.M."/>
            <person name="Blanchette R.A."/>
            <person name="Kersten P."/>
            <person name="Martinez A.T."/>
            <person name="Vicuna R."/>
            <person name="Cullen D."/>
        </authorList>
    </citation>
    <scope>NUCLEOTIDE SEQUENCE [LARGE SCALE GENOMIC DNA]</scope>
    <source>
        <strain evidence="3 4">B</strain>
    </source>
</reference>
<dbReference type="Proteomes" id="UP000016930">
    <property type="component" value="Unassembled WGS sequence"/>
</dbReference>
<keyword evidence="4" id="KW-1185">Reference proteome</keyword>
<dbReference type="AlphaFoldDB" id="M2RCI7"/>
<evidence type="ECO:0000313" key="4">
    <source>
        <dbReference type="Proteomes" id="UP000016930"/>
    </source>
</evidence>
<feature type="transmembrane region" description="Helical" evidence="2">
    <location>
        <begin position="415"/>
        <end position="436"/>
    </location>
</feature>
<evidence type="ECO:0000256" key="1">
    <source>
        <dbReference type="SAM" id="MobiDB-lite"/>
    </source>
</evidence>
<evidence type="ECO:0000313" key="3">
    <source>
        <dbReference type="EMBL" id="EMD36122.1"/>
    </source>
</evidence>
<keyword evidence="2" id="KW-0812">Transmembrane</keyword>
<protein>
    <recommendedName>
        <fullName evidence="5">WW domain-containing protein</fullName>
    </recommendedName>
</protein>
<feature type="transmembrane region" description="Helical" evidence="2">
    <location>
        <begin position="456"/>
        <end position="478"/>
    </location>
</feature>
<accession>M2RCI7</accession>